<dbReference type="PANTHER" id="PTHR31511:SF12">
    <property type="entry name" value="RHO TERMINATION FACTOR N-TERMINAL DOMAIN-CONTAINING PROTEIN"/>
    <property type="match status" value="1"/>
</dbReference>
<evidence type="ECO:0000313" key="3">
    <source>
        <dbReference type="Proteomes" id="UP000232722"/>
    </source>
</evidence>
<dbReference type="InterPro" id="IPR043502">
    <property type="entry name" value="DNA/RNA_pol_sf"/>
</dbReference>
<evidence type="ECO:0000256" key="1">
    <source>
        <dbReference type="SAM" id="MobiDB-lite"/>
    </source>
</evidence>
<dbReference type="Proteomes" id="UP000232722">
    <property type="component" value="Unassembled WGS sequence"/>
</dbReference>
<dbReference type="VEuPathDB" id="FungiDB:RhiirA1_471939"/>
<comment type="caution">
    <text evidence="2">The sequence shown here is derived from an EMBL/GenBank/DDBJ whole genome shotgun (WGS) entry which is preliminary data.</text>
</comment>
<dbReference type="VEuPathDB" id="FungiDB:RhiirFUN_012375"/>
<dbReference type="VEuPathDB" id="FungiDB:FUN_024986"/>
<dbReference type="AlphaFoldDB" id="A0A2N0NRS7"/>
<evidence type="ECO:0000313" key="2">
    <source>
        <dbReference type="EMBL" id="PKB97273.1"/>
    </source>
</evidence>
<reference evidence="2 3" key="2">
    <citation type="submission" date="2017-09" db="EMBL/GenBank/DDBJ databases">
        <title>Extensive intraspecific genome diversity in a model arbuscular mycorrhizal fungus.</title>
        <authorList>
            <person name="Chen E.C."/>
            <person name="Morin E."/>
            <person name="Beaudet D."/>
            <person name="Noel J."/>
            <person name="Ndikumana S."/>
            <person name="Charron P."/>
            <person name="St-Onge C."/>
            <person name="Giorgi J."/>
            <person name="Grigoriev I.V."/>
            <person name="Roux C."/>
            <person name="Martin F.M."/>
            <person name="Corradi N."/>
        </authorList>
    </citation>
    <scope>NUCLEOTIDE SEQUENCE [LARGE SCALE GENOMIC DNA]</scope>
    <source>
        <strain evidence="2 3">A5</strain>
    </source>
</reference>
<dbReference type="SUPFAM" id="SSF53098">
    <property type="entry name" value="Ribonuclease H-like"/>
    <property type="match status" value="1"/>
</dbReference>
<dbReference type="EMBL" id="LLXJ01003307">
    <property type="protein sequence ID" value="PKB97273.1"/>
    <property type="molecule type" value="Genomic_DNA"/>
</dbReference>
<feature type="compositionally biased region" description="Basic and acidic residues" evidence="1">
    <location>
        <begin position="765"/>
        <end position="775"/>
    </location>
</feature>
<sequence length="999" mass="115826">MPVKGVNDFEEFKNYGRMINAPCVIIDNFEADNKKCDEAYGGSMRKLAEQKANSFCYLVHWIDTGDVWGPFLYRGENATQEFVRRIDQELVKINEVLVIKHERIETKEDKKRFADAISCWICKGKFDIDTDEIERLEVKITYLKEKLKSFKKVTAEYNGIQTTIEKATKAIASEKAKANKVWITAISQIQDWKTPIPVIFHNFRGYDSHLVCESVGRSANAQHIRVIAETFERYKSMKVGQLKYIDSMQFMNSSLASLTKNLGDNHPITSQYFKKLGYTEEQLALVYRKGVNPYDYIDSHDRFKETELPPIHEFHSTLKGKISQDDYQHAQKVWKEFRCQNLGEYHDLYLKTDVLSLADVWTEFRKMSMEYYELDPSHYVSAPSLSWDGMLKMTGVRIELFTDMAMHDFTEKAKRGGISKTCKRYFKANNPKMGEAYDPSKPTSWISYVDATNLYGHSMSQYLPIGNYKWEASRGYLLENLAMQKKLLDMALRIKPDAKRGCYLNINSHFPLKTHDYLSDLPPAVENVAVEKDWLCPYNAKLVEQLDGGRFSATEKLVPHLGPRKNYVIHYQELQYYVKLGMVVDEVSEILFFDQTNWLEPYISFNTEKRNEAKKVGNTFLSDFFKLMNVSVYGKTMENVRKYQDVKIMKNNNERDEKAFLKKIRKPSFKYARQLGNTLIGAHMGKASVTLNKPIIVGASVLGLSKLHMYEFWYGYVKEKYGDKSQLGYMDTDSFIYHVETEDVYKDMDERPDLFNLNGDQTVGKFKDETPDKSTKSKHKGVSKKGMNEMATDTYMPSLEGSLLNDPIDKSSLTEQEAMRTEADPMTLVYRDCLFGKEVFYAKNVGIRSKDHVLSLVESEKKALCPIDTKRWILSDGISSLPYDHFRIKVYKNMVKDGIPHEEAEKRAIRAKLPEKYQNENSEKEKIYTIVNIKESIIALERDVTKIHQNLKTIAREIYYLYNAMAPEDFEKMLRSDIDKMYNSISHIHSGKEIQSSDN</sequence>
<organism evidence="2 3">
    <name type="scientific">Rhizophagus irregularis</name>
    <dbReference type="NCBI Taxonomy" id="588596"/>
    <lineage>
        <taxon>Eukaryota</taxon>
        <taxon>Fungi</taxon>
        <taxon>Fungi incertae sedis</taxon>
        <taxon>Mucoromycota</taxon>
        <taxon>Glomeromycotina</taxon>
        <taxon>Glomeromycetes</taxon>
        <taxon>Glomerales</taxon>
        <taxon>Glomeraceae</taxon>
        <taxon>Rhizophagus</taxon>
    </lineage>
</organism>
<protein>
    <submittedName>
        <fullName evidence="2">Uncharacterized protein</fullName>
    </submittedName>
</protein>
<dbReference type="InterPro" id="IPR012337">
    <property type="entry name" value="RNaseH-like_sf"/>
</dbReference>
<name>A0A2N0NRS7_9GLOM</name>
<gene>
    <name evidence="2" type="ORF">RhiirA5_433437</name>
</gene>
<feature type="region of interest" description="Disordered" evidence="1">
    <location>
        <begin position="765"/>
        <end position="784"/>
    </location>
</feature>
<accession>A0A2N0NRS7</accession>
<dbReference type="SUPFAM" id="SSF56672">
    <property type="entry name" value="DNA/RNA polymerases"/>
    <property type="match status" value="1"/>
</dbReference>
<reference evidence="2 3" key="1">
    <citation type="submission" date="2016-04" db="EMBL/GenBank/DDBJ databases">
        <title>Genome analyses suggest a sexual origin of heterokaryosis in a supposedly ancient asexual fungus.</title>
        <authorList>
            <person name="Ropars J."/>
            <person name="Sedzielewska K."/>
            <person name="Noel J."/>
            <person name="Charron P."/>
            <person name="Farinelli L."/>
            <person name="Marton T."/>
            <person name="Kruger M."/>
            <person name="Pelin A."/>
            <person name="Brachmann A."/>
            <person name="Corradi N."/>
        </authorList>
    </citation>
    <scope>NUCLEOTIDE SEQUENCE [LARGE SCALE GENOMIC DNA]</scope>
    <source>
        <strain evidence="2 3">A5</strain>
    </source>
</reference>
<proteinExistence type="predicted"/>
<dbReference type="VEuPathDB" id="FungiDB:RhiirA1_471672"/>
<dbReference type="PANTHER" id="PTHR31511">
    <property type="entry name" value="PROTEIN CBG23764"/>
    <property type="match status" value="1"/>
</dbReference>